<reference evidence="3" key="1">
    <citation type="submission" date="2016-10" db="EMBL/GenBank/DDBJ databases">
        <authorList>
            <person name="Varghese N."/>
            <person name="Submissions S."/>
        </authorList>
    </citation>
    <scope>NUCLEOTIDE SEQUENCE [LARGE SCALE GENOMIC DNA]</scope>
    <source>
        <strain evidence="3">IBRC-M 10043</strain>
    </source>
</reference>
<organism evidence="2 3">
    <name type="scientific">Halorientalis persicus</name>
    <dbReference type="NCBI Taxonomy" id="1367881"/>
    <lineage>
        <taxon>Archaea</taxon>
        <taxon>Methanobacteriati</taxon>
        <taxon>Methanobacteriota</taxon>
        <taxon>Stenosarchaea group</taxon>
        <taxon>Halobacteria</taxon>
        <taxon>Halobacteriales</taxon>
        <taxon>Haloarculaceae</taxon>
        <taxon>Halorientalis</taxon>
    </lineage>
</organism>
<evidence type="ECO:0000256" key="1">
    <source>
        <dbReference type="SAM" id="Phobius"/>
    </source>
</evidence>
<dbReference type="Proteomes" id="UP000198775">
    <property type="component" value="Unassembled WGS sequence"/>
</dbReference>
<name>A0A1H8V1M3_9EURY</name>
<keyword evidence="1" id="KW-0812">Transmembrane</keyword>
<dbReference type="RefSeq" id="WP_092663786.1">
    <property type="nucleotide sequence ID" value="NZ_FOCX01000032.1"/>
</dbReference>
<dbReference type="EMBL" id="FOCX01000032">
    <property type="protein sequence ID" value="SEP09400.1"/>
    <property type="molecule type" value="Genomic_DNA"/>
</dbReference>
<dbReference type="AlphaFoldDB" id="A0A1H8V1M3"/>
<gene>
    <name evidence="2" type="ORF">SAMN05216388_103238</name>
</gene>
<keyword evidence="3" id="KW-1185">Reference proteome</keyword>
<sequence>MDSSDDLGQFTTVLLGVVILFLPALFIGFALAFLQFTEAVLLTELSTLELVELYLIELVLFGVAIYLLYRLAARLGGVGE</sequence>
<protein>
    <submittedName>
        <fullName evidence="2">Uncharacterized protein</fullName>
    </submittedName>
</protein>
<feature type="transmembrane region" description="Helical" evidence="1">
    <location>
        <begin position="53"/>
        <end position="72"/>
    </location>
</feature>
<accession>A0A1H8V1M3</accession>
<keyword evidence="1" id="KW-0472">Membrane</keyword>
<evidence type="ECO:0000313" key="3">
    <source>
        <dbReference type="Proteomes" id="UP000198775"/>
    </source>
</evidence>
<proteinExistence type="predicted"/>
<evidence type="ECO:0000313" key="2">
    <source>
        <dbReference type="EMBL" id="SEP09400.1"/>
    </source>
</evidence>
<feature type="transmembrane region" description="Helical" evidence="1">
    <location>
        <begin position="12"/>
        <end position="33"/>
    </location>
</feature>
<keyword evidence="1" id="KW-1133">Transmembrane helix</keyword>